<dbReference type="PANTHER" id="PTHR34384">
    <property type="entry name" value="L-2,3-DIAMINOPROPANOATE--CITRATE LIGASE"/>
    <property type="match status" value="1"/>
</dbReference>
<dbReference type="GO" id="GO:0016881">
    <property type="term" value="F:acid-amino acid ligase activity"/>
    <property type="evidence" value="ECO:0007669"/>
    <property type="project" value="UniProtKB-ARBA"/>
</dbReference>
<evidence type="ECO:0000313" key="4">
    <source>
        <dbReference type="EMBL" id="OJI81113.1"/>
    </source>
</evidence>
<dbReference type="EMBL" id="KV878206">
    <property type="protein sequence ID" value="OJI81113.1"/>
    <property type="molecule type" value="Genomic_DNA"/>
</dbReference>
<protein>
    <recommendedName>
        <fullName evidence="6">Aerobactin siderophore biosynthesis IucA/IucC N-terminal domain-containing protein</fullName>
    </recommendedName>
</protein>
<keyword evidence="1" id="KW-0472">Membrane</keyword>
<dbReference type="Pfam" id="PF04183">
    <property type="entry name" value="IucA_IucC"/>
    <property type="match status" value="1"/>
</dbReference>
<dbReference type="OMA" id="FVHNHIQ"/>
<feature type="transmembrane region" description="Helical" evidence="1">
    <location>
        <begin position="12"/>
        <end position="32"/>
    </location>
</feature>
<dbReference type="InterPro" id="IPR037455">
    <property type="entry name" value="LucA/IucC-like"/>
</dbReference>
<dbReference type="OrthoDB" id="2117718at2759"/>
<dbReference type="AlphaFoldDB" id="A0A1L9MVR2"/>
<feature type="domain" description="Aerobactin siderophore biosynthesis IucA/IucC-like C-terminal" evidence="3">
    <location>
        <begin position="471"/>
        <end position="631"/>
    </location>
</feature>
<dbReference type="Gene3D" id="1.10.510.40">
    <property type="match status" value="1"/>
</dbReference>
<accession>A0A1L9MVR2</accession>
<dbReference type="InterPro" id="IPR022770">
    <property type="entry name" value="IucA/IucC-like_C"/>
</dbReference>
<reference evidence="5" key="1">
    <citation type="journal article" date="2017" name="Genome Biol.">
        <title>Comparative genomics reveals high biological diversity and specific adaptations in the industrially and medically important fungal genus Aspergillus.</title>
        <authorList>
            <person name="de Vries R.P."/>
            <person name="Riley R."/>
            <person name="Wiebenga A."/>
            <person name="Aguilar-Osorio G."/>
            <person name="Amillis S."/>
            <person name="Uchima C.A."/>
            <person name="Anderluh G."/>
            <person name="Asadollahi M."/>
            <person name="Askin M."/>
            <person name="Barry K."/>
            <person name="Battaglia E."/>
            <person name="Bayram O."/>
            <person name="Benocci T."/>
            <person name="Braus-Stromeyer S.A."/>
            <person name="Caldana C."/>
            <person name="Canovas D."/>
            <person name="Cerqueira G.C."/>
            <person name="Chen F."/>
            <person name="Chen W."/>
            <person name="Choi C."/>
            <person name="Clum A."/>
            <person name="Dos Santos R.A."/>
            <person name="Damasio A.R."/>
            <person name="Diallinas G."/>
            <person name="Emri T."/>
            <person name="Fekete E."/>
            <person name="Flipphi M."/>
            <person name="Freyberg S."/>
            <person name="Gallo A."/>
            <person name="Gournas C."/>
            <person name="Habgood R."/>
            <person name="Hainaut M."/>
            <person name="Harispe M.L."/>
            <person name="Henrissat B."/>
            <person name="Hilden K.S."/>
            <person name="Hope R."/>
            <person name="Hossain A."/>
            <person name="Karabika E."/>
            <person name="Karaffa L."/>
            <person name="Karanyi Z."/>
            <person name="Krasevec N."/>
            <person name="Kuo A."/>
            <person name="Kusch H."/>
            <person name="LaButti K."/>
            <person name="Lagendijk E.L."/>
            <person name="Lapidus A."/>
            <person name="Levasseur A."/>
            <person name="Lindquist E."/>
            <person name="Lipzen A."/>
            <person name="Logrieco A.F."/>
            <person name="MacCabe A."/>
            <person name="Maekelae M.R."/>
            <person name="Malavazi I."/>
            <person name="Melin P."/>
            <person name="Meyer V."/>
            <person name="Mielnichuk N."/>
            <person name="Miskei M."/>
            <person name="Molnar A.P."/>
            <person name="Mule G."/>
            <person name="Ngan C.Y."/>
            <person name="Orejas M."/>
            <person name="Orosz E."/>
            <person name="Ouedraogo J.P."/>
            <person name="Overkamp K.M."/>
            <person name="Park H.-S."/>
            <person name="Perrone G."/>
            <person name="Piumi F."/>
            <person name="Punt P.J."/>
            <person name="Ram A.F."/>
            <person name="Ramon A."/>
            <person name="Rauscher S."/>
            <person name="Record E."/>
            <person name="Riano-Pachon D.M."/>
            <person name="Robert V."/>
            <person name="Roehrig J."/>
            <person name="Ruller R."/>
            <person name="Salamov A."/>
            <person name="Salih N.S."/>
            <person name="Samson R.A."/>
            <person name="Sandor E."/>
            <person name="Sanguinetti M."/>
            <person name="Schuetze T."/>
            <person name="Sepcic K."/>
            <person name="Shelest E."/>
            <person name="Sherlock G."/>
            <person name="Sophianopoulou V."/>
            <person name="Squina F.M."/>
            <person name="Sun H."/>
            <person name="Susca A."/>
            <person name="Todd R.B."/>
            <person name="Tsang A."/>
            <person name="Unkles S.E."/>
            <person name="van de Wiele N."/>
            <person name="van Rossen-Uffink D."/>
            <person name="Oliveira J.V."/>
            <person name="Vesth T.C."/>
            <person name="Visser J."/>
            <person name="Yu J.-H."/>
            <person name="Zhou M."/>
            <person name="Andersen M.R."/>
            <person name="Archer D.B."/>
            <person name="Baker S.E."/>
            <person name="Benoit I."/>
            <person name="Brakhage A.A."/>
            <person name="Braus G.H."/>
            <person name="Fischer R."/>
            <person name="Frisvad J.C."/>
            <person name="Goldman G.H."/>
            <person name="Houbraken J."/>
            <person name="Oakley B."/>
            <person name="Pocsi I."/>
            <person name="Scazzocchio C."/>
            <person name="Seiboth B."/>
            <person name="vanKuyk P.A."/>
            <person name="Wortman J."/>
            <person name="Dyer P.S."/>
            <person name="Grigoriev I.V."/>
        </authorList>
    </citation>
    <scope>NUCLEOTIDE SEQUENCE [LARGE SCALE GENOMIC DNA]</scope>
    <source>
        <strain evidence="5">CBS 134.48</strain>
    </source>
</reference>
<keyword evidence="1" id="KW-0812">Transmembrane</keyword>
<dbReference type="Proteomes" id="UP000184304">
    <property type="component" value="Unassembled WGS sequence"/>
</dbReference>
<dbReference type="GO" id="GO:0019290">
    <property type="term" value="P:siderophore biosynthetic process"/>
    <property type="evidence" value="ECO:0007669"/>
    <property type="project" value="InterPro"/>
</dbReference>
<dbReference type="STRING" id="767770.A0A1L9MVR2"/>
<organism evidence="4 5">
    <name type="scientific">Aspergillus tubingensis (strain CBS 134.48)</name>
    <dbReference type="NCBI Taxonomy" id="767770"/>
    <lineage>
        <taxon>Eukaryota</taxon>
        <taxon>Fungi</taxon>
        <taxon>Dikarya</taxon>
        <taxon>Ascomycota</taxon>
        <taxon>Pezizomycotina</taxon>
        <taxon>Eurotiomycetes</taxon>
        <taxon>Eurotiomycetidae</taxon>
        <taxon>Eurotiales</taxon>
        <taxon>Aspergillaceae</taxon>
        <taxon>Aspergillus</taxon>
        <taxon>Aspergillus subgen. Circumdati</taxon>
    </lineage>
</organism>
<sequence length="658" mass="73594">MFIMWTTPLEWRMCIAISSVIFQTPVAIIMLLQTVGIGPDTVGKDGSRDSTTWPHNDRQTLRHLSMTGPLLGNSISPNRRRALFETTKRVLASAINDGIACATLESCKSTSLLLCLRSPGGAMASDEDAWIMCGMRADAYTETDGGRVLGFVRADDLLEPVLSRNLNGEISEELDPGVICRVICRWRSRQDEEHAVETLVKEVRNSANNQEKWLDMATTLPILHLKSSPCDWEQSVVSGHPTHPLHRACLAQSPLDPIMPDDIPYLLEPELSFLCVPKSDMKVFGPFQSLLDPLITSLGIPKPDDTINEIVIPCFSRQLPAITPLFPKARILRAVQNRCRAQLSMRTVSMMPDVGGSRLHLKLSLNCQITSRLRTISPDAAALAPAVGKILQDLLPQDLWIFEEAASVTGAQKDFDKACQLTCIIRKSPEKRAADIGETLIPVAGLLQKPLYDDRTYMEIIFSLDDLKEKQAWFRKYLTKLFSLIFPPMIRHGIYFEAHSQNILVRVNLTSKEISGFALRDFDGIGIHCPTFLRHPNNKNALKEIPPGARTLTDNLPRMWQLVHHALLQVHVGHLLYMLGLESRGGWRIVREELERALNPSGDPDGRALYDYWLKETMVSKCFLEMRLRDAHAKVCLYLSSLCGISSVGCVADYGTKI</sequence>
<keyword evidence="5" id="KW-1185">Reference proteome</keyword>
<evidence type="ECO:0000313" key="5">
    <source>
        <dbReference type="Proteomes" id="UP000184304"/>
    </source>
</evidence>
<feature type="domain" description="Aerobactin siderophore biosynthesis IucA/IucC N-terminal" evidence="2">
    <location>
        <begin position="331"/>
        <end position="448"/>
    </location>
</feature>
<dbReference type="Pfam" id="PF06276">
    <property type="entry name" value="FhuF"/>
    <property type="match status" value="1"/>
</dbReference>
<gene>
    <name evidence="4" type="ORF">ASPTUDRAFT_803968</name>
</gene>
<evidence type="ECO:0000259" key="2">
    <source>
        <dbReference type="Pfam" id="PF04183"/>
    </source>
</evidence>
<dbReference type="PANTHER" id="PTHR34384:SF5">
    <property type="entry name" value="L-2,3-DIAMINOPROPANOATE--CITRATE LIGASE"/>
    <property type="match status" value="1"/>
</dbReference>
<evidence type="ECO:0000256" key="1">
    <source>
        <dbReference type="SAM" id="Phobius"/>
    </source>
</evidence>
<dbReference type="InterPro" id="IPR007310">
    <property type="entry name" value="Aerobactin_biosyn_IucA/IucC_N"/>
</dbReference>
<keyword evidence="1" id="KW-1133">Transmembrane helix</keyword>
<proteinExistence type="predicted"/>
<evidence type="ECO:0000259" key="3">
    <source>
        <dbReference type="Pfam" id="PF06276"/>
    </source>
</evidence>
<dbReference type="VEuPathDB" id="FungiDB:ASPTUDRAFT_803968"/>
<name>A0A1L9MVR2_ASPTC</name>
<evidence type="ECO:0008006" key="6">
    <source>
        <dbReference type="Google" id="ProtNLM"/>
    </source>
</evidence>